<dbReference type="Proteomes" id="UP001279734">
    <property type="component" value="Unassembled WGS sequence"/>
</dbReference>
<organism evidence="1 2">
    <name type="scientific">Nepenthes gracilis</name>
    <name type="common">Slender pitcher plant</name>
    <dbReference type="NCBI Taxonomy" id="150966"/>
    <lineage>
        <taxon>Eukaryota</taxon>
        <taxon>Viridiplantae</taxon>
        <taxon>Streptophyta</taxon>
        <taxon>Embryophyta</taxon>
        <taxon>Tracheophyta</taxon>
        <taxon>Spermatophyta</taxon>
        <taxon>Magnoliopsida</taxon>
        <taxon>eudicotyledons</taxon>
        <taxon>Gunneridae</taxon>
        <taxon>Pentapetalae</taxon>
        <taxon>Caryophyllales</taxon>
        <taxon>Nepenthaceae</taxon>
        <taxon>Nepenthes</taxon>
    </lineage>
</organism>
<proteinExistence type="predicted"/>
<comment type="caution">
    <text evidence="1">The sequence shown here is derived from an EMBL/GenBank/DDBJ whole genome shotgun (WGS) entry which is preliminary data.</text>
</comment>
<accession>A0AAD3S5S2</accession>
<gene>
    <name evidence="1" type="ORF">Nepgr_006785</name>
</gene>
<sequence>MLLRLVYPIVDWGCCSVVDAPSVGEGLMLSADAENWRNADPGIGGFHSCLHTDLNYVGVEWLTRLLVSLTANFLMLS</sequence>
<evidence type="ECO:0000313" key="2">
    <source>
        <dbReference type="Proteomes" id="UP001279734"/>
    </source>
</evidence>
<evidence type="ECO:0000313" key="1">
    <source>
        <dbReference type="EMBL" id="GMH04945.1"/>
    </source>
</evidence>
<dbReference type="EMBL" id="BSYO01000005">
    <property type="protein sequence ID" value="GMH04945.1"/>
    <property type="molecule type" value="Genomic_DNA"/>
</dbReference>
<protein>
    <submittedName>
        <fullName evidence="1">Uncharacterized protein</fullName>
    </submittedName>
</protein>
<dbReference type="AlphaFoldDB" id="A0AAD3S5S2"/>
<reference evidence="1" key="1">
    <citation type="submission" date="2023-05" db="EMBL/GenBank/DDBJ databases">
        <title>Nepenthes gracilis genome sequencing.</title>
        <authorList>
            <person name="Fukushima K."/>
        </authorList>
    </citation>
    <scope>NUCLEOTIDE SEQUENCE</scope>
    <source>
        <strain evidence="1">SING2019-196</strain>
    </source>
</reference>
<name>A0AAD3S5S2_NEPGR</name>
<keyword evidence="2" id="KW-1185">Reference proteome</keyword>